<dbReference type="GO" id="GO:0006281">
    <property type="term" value="P:DNA repair"/>
    <property type="evidence" value="ECO:0007669"/>
    <property type="project" value="InterPro"/>
</dbReference>
<evidence type="ECO:0000313" key="2">
    <source>
        <dbReference type="Proteomes" id="UP000207764"/>
    </source>
</evidence>
<organism evidence="1 2">
    <name type="scientific">Gordonia phage SoilAssassin</name>
    <dbReference type="NCBI Taxonomy" id="1821562"/>
    <lineage>
        <taxon>Viruses</taxon>
        <taxon>Duplodnaviria</taxon>
        <taxon>Heunggongvirae</taxon>
        <taxon>Uroviricota</taxon>
        <taxon>Caudoviricetes</taxon>
        <taxon>Attisvirus</taxon>
        <taxon>Attisvirus attis</taxon>
    </lineage>
</organism>
<accession>A0A142K8N6</accession>
<sequence>MTATIVLPYPRPPLTPNQRPDRYTKARLTREIRTTACWLAKSAKLAPLGESAVTATCTWFVPDRRKRDVGSLTLTAKAAIDGLVDAGVLSADDWTVVTEERYRIRLDPTHPRIELTLEEIHQ</sequence>
<proteinExistence type="predicted"/>
<dbReference type="Proteomes" id="UP000207764">
    <property type="component" value="Segment"/>
</dbReference>
<dbReference type="KEGG" id="vg:29124523"/>
<reference evidence="2" key="1">
    <citation type="submission" date="2016-03" db="EMBL/GenBank/DDBJ databases">
        <authorList>
            <person name="Ploux O."/>
        </authorList>
    </citation>
    <scope>NUCLEOTIDE SEQUENCE [LARGE SCALE GENOMIC DNA]</scope>
</reference>
<dbReference type="Gene3D" id="3.30.1330.70">
    <property type="entry name" value="Holliday junction resolvase RusA"/>
    <property type="match status" value="1"/>
</dbReference>
<dbReference type="GO" id="GO:0006310">
    <property type="term" value="P:DNA recombination"/>
    <property type="evidence" value="ECO:0007669"/>
    <property type="project" value="InterPro"/>
</dbReference>
<dbReference type="RefSeq" id="YP_009303063.1">
    <property type="nucleotide sequence ID" value="NC_031251.1"/>
</dbReference>
<protein>
    <recommendedName>
        <fullName evidence="3">RusA-like resolvase</fullName>
    </recommendedName>
</protein>
<evidence type="ECO:0008006" key="3">
    <source>
        <dbReference type="Google" id="ProtNLM"/>
    </source>
</evidence>
<dbReference type="GO" id="GO:0000287">
    <property type="term" value="F:magnesium ion binding"/>
    <property type="evidence" value="ECO:0007669"/>
    <property type="project" value="InterPro"/>
</dbReference>
<dbReference type="GeneID" id="29124523"/>
<dbReference type="EMBL" id="KU963246">
    <property type="protein sequence ID" value="AMS02469.1"/>
    <property type="molecule type" value="Genomic_DNA"/>
</dbReference>
<dbReference type="SUPFAM" id="SSF103084">
    <property type="entry name" value="Holliday junction resolvase RusA"/>
    <property type="match status" value="1"/>
</dbReference>
<dbReference type="InterPro" id="IPR036614">
    <property type="entry name" value="RusA-like_sf"/>
</dbReference>
<dbReference type="OrthoDB" id="12909at10239"/>
<evidence type="ECO:0000313" key="1">
    <source>
        <dbReference type="EMBL" id="AMS02469.1"/>
    </source>
</evidence>
<name>A0A142K8N6_9CAUD</name>
<gene>
    <name evidence="1" type="primary">68</name>
    <name evidence="1" type="ORF">SEA_SOILASSASSIN_68</name>
</gene>